<dbReference type="RefSeq" id="WP_091961893.1">
    <property type="nucleotide sequence ID" value="NZ_FOLH01000003.1"/>
</dbReference>
<gene>
    <name evidence="17" type="ORF">SAMN05660443_1669</name>
</gene>
<dbReference type="SUPFAM" id="SSF55874">
    <property type="entry name" value="ATPase domain of HSP90 chaperone/DNA topoisomerase II/histidine kinase"/>
    <property type="match status" value="1"/>
</dbReference>
<organism evidence="17 18">
    <name type="scientific">Marinospirillum celere</name>
    <dbReference type="NCBI Taxonomy" id="1122252"/>
    <lineage>
        <taxon>Bacteria</taxon>
        <taxon>Pseudomonadati</taxon>
        <taxon>Pseudomonadota</taxon>
        <taxon>Gammaproteobacteria</taxon>
        <taxon>Oceanospirillales</taxon>
        <taxon>Oceanospirillaceae</taxon>
        <taxon>Marinospirillum</taxon>
    </lineage>
</organism>
<evidence type="ECO:0000256" key="3">
    <source>
        <dbReference type="ARBA" id="ARBA00006434"/>
    </source>
</evidence>
<keyword evidence="9 12" id="KW-1133">Transmembrane helix</keyword>
<dbReference type="InterPro" id="IPR004358">
    <property type="entry name" value="Sig_transdc_His_kin-like_C"/>
</dbReference>
<dbReference type="Pfam" id="PF08448">
    <property type="entry name" value="PAS_4"/>
    <property type="match status" value="1"/>
</dbReference>
<feature type="transmembrane region" description="Helical" evidence="12">
    <location>
        <begin position="167"/>
        <end position="184"/>
    </location>
</feature>
<evidence type="ECO:0000259" key="13">
    <source>
        <dbReference type="PROSITE" id="PS50109"/>
    </source>
</evidence>
<evidence type="ECO:0000259" key="14">
    <source>
        <dbReference type="PROSITE" id="PS50110"/>
    </source>
</evidence>
<dbReference type="SUPFAM" id="SSF47384">
    <property type="entry name" value="Homodimeric domain of signal transducing histidine kinase"/>
    <property type="match status" value="1"/>
</dbReference>
<feature type="transmembrane region" description="Helical" evidence="12">
    <location>
        <begin position="447"/>
        <end position="465"/>
    </location>
</feature>
<dbReference type="Gene3D" id="1.20.1730.10">
    <property type="entry name" value="Sodium/glucose cotransporter"/>
    <property type="match status" value="1"/>
</dbReference>
<feature type="domain" description="PAC" evidence="16">
    <location>
        <begin position="850"/>
        <end position="902"/>
    </location>
</feature>
<dbReference type="Proteomes" id="UP000199058">
    <property type="component" value="Unassembled WGS sequence"/>
</dbReference>
<dbReference type="SMART" id="SM00091">
    <property type="entry name" value="PAS"/>
    <property type="match status" value="2"/>
</dbReference>
<dbReference type="InterPro" id="IPR011006">
    <property type="entry name" value="CheY-like_superfamily"/>
</dbReference>
<dbReference type="GO" id="GO:0000155">
    <property type="term" value="F:phosphorelay sensor kinase activity"/>
    <property type="evidence" value="ECO:0007669"/>
    <property type="project" value="InterPro"/>
</dbReference>
<feature type="transmembrane region" description="Helical" evidence="12">
    <location>
        <begin position="288"/>
        <end position="312"/>
    </location>
</feature>
<dbReference type="FunFam" id="3.30.565.10:FF:000049">
    <property type="entry name" value="Two-component sensor histidine kinase"/>
    <property type="match status" value="1"/>
</dbReference>
<feature type="transmembrane region" description="Helical" evidence="12">
    <location>
        <begin position="115"/>
        <end position="134"/>
    </location>
</feature>
<evidence type="ECO:0000256" key="12">
    <source>
        <dbReference type="SAM" id="Phobius"/>
    </source>
</evidence>
<dbReference type="PROSITE" id="PS50113">
    <property type="entry name" value="PAC"/>
    <property type="match status" value="1"/>
</dbReference>
<dbReference type="InterPro" id="IPR038377">
    <property type="entry name" value="Na/Glc_symporter_sf"/>
</dbReference>
<evidence type="ECO:0000256" key="1">
    <source>
        <dbReference type="ARBA" id="ARBA00000085"/>
    </source>
</evidence>
<dbReference type="InterPro" id="IPR001610">
    <property type="entry name" value="PAC"/>
</dbReference>
<dbReference type="EC" id="2.7.13.3" evidence="4"/>
<dbReference type="InterPro" id="IPR035965">
    <property type="entry name" value="PAS-like_dom_sf"/>
</dbReference>
<dbReference type="CDD" id="cd00082">
    <property type="entry name" value="HisKA"/>
    <property type="match status" value="1"/>
</dbReference>
<feature type="domain" description="Response regulatory" evidence="14">
    <location>
        <begin position="1194"/>
        <end position="1312"/>
    </location>
</feature>
<dbReference type="InterPro" id="IPR013656">
    <property type="entry name" value="PAS_4"/>
</dbReference>
<reference evidence="17 18" key="1">
    <citation type="submission" date="2016-10" db="EMBL/GenBank/DDBJ databases">
        <authorList>
            <person name="de Groot N.N."/>
        </authorList>
    </citation>
    <scope>NUCLEOTIDE SEQUENCE [LARGE SCALE GENOMIC DNA]</scope>
    <source>
        <strain evidence="17 18">DSM 18438</strain>
    </source>
</reference>
<dbReference type="FunFam" id="1.10.287.130:FF:000063">
    <property type="entry name" value="Hybrid sensor histidine kinase/response regulator"/>
    <property type="match status" value="1"/>
</dbReference>
<feature type="transmembrane region" description="Helical" evidence="12">
    <location>
        <begin position="205"/>
        <end position="227"/>
    </location>
</feature>
<evidence type="ECO:0000256" key="7">
    <source>
        <dbReference type="ARBA" id="ARBA00022692"/>
    </source>
</evidence>
<keyword evidence="5 11" id="KW-0597">Phosphoprotein</keyword>
<dbReference type="NCBIfam" id="TIGR00229">
    <property type="entry name" value="sensory_box"/>
    <property type="match status" value="1"/>
</dbReference>
<feature type="transmembrane region" description="Helical" evidence="12">
    <location>
        <begin position="395"/>
        <end position="411"/>
    </location>
</feature>
<dbReference type="STRING" id="1122252.SAMN05660443_1669"/>
<dbReference type="InterPro" id="IPR000700">
    <property type="entry name" value="PAS-assoc_C"/>
</dbReference>
<comment type="similarity">
    <text evidence="3">Belongs to the sodium:solute symporter (SSF) (TC 2.A.21) family.</text>
</comment>
<protein>
    <recommendedName>
        <fullName evidence="4">histidine kinase</fullName>
        <ecNumber evidence="4">2.7.13.3</ecNumber>
    </recommendedName>
</protein>
<dbReference type="SUPFAM" id="SSF55785">
    <property type="entry name" value="PYP-like sensor domain (PAS domain)"/>
    <property type="match status" value="2"/>
</dbReference>
<sequence length="1319" mass="147722">MFAGWQLILFSLAYLLILFAIAWQGDQKARKQLQPKSRPWIYSLALTVYCTSWSFFGAVGQAAGGGLLYLSIFLGPILTYFFAWPWLRKIFRVSKAQNITSIADFIASRYGKWQTLAVVVTGIALIGTLPYIALQLKAVSMAYEVLTSYPEVASQAEYTNLPILTDTAFHVAVVLALFAILFGTRHIDATEHHEGLIQAIAFESLVKLFAFLAVGIFITWGVFSGFSDLTAKAEFFRPLEAQLNTSALTQGFVAQTLLAMMAIILLPRMFHVTVVENAHKDDARHARWFLPAYLTLFAIFVLPIAAAGLITFPDGNIEADTFVLTLPLAYDAGWLALLAYIGGFSAATSMAIMATVAVSIMVSNEIVIPFLLKTRWVSSTSHQNFGRLVLRIRRLTILLVLLLGYLTYRIIAEFNSLAATGFLAFAAIGQLAPAVIGGILWKQGNRWGALAGLIIGGIFWTYTLLLPSLEAAGLVHHQLLSQGPWGIEWLRPTALFLPTGLDFFSQGVLWSLTANLLAYVLVSRFTHQRVIDRIQASAFVDNLESKPAKNSRLWKGSTNLGDLRLLAERFLGEGPVRKAYRDYALKRHLPALRDEDPASIEIIQFTERLLAGVLGASSARVVMSSTLQGKEIKISDVISIVDEASQVLEFNRGLLQSTIENLSQGISVIDQHMNLVIWNQRYLELFSFPDNFIRVGRPAVEIFRYNAEKGEYGPGDPETHVQQLMDNIQENEPHRYLRYRKDGTVIEIQGNPMPGGGFVYSYQDITQQKQIEEALIQSENNIRIYTDNVPALIAYFDTERRYLFTNRAYEEAMNIDRNRVIGRPVYEVLPPAEYEARSSFMRAALEGRRQTFELELPGRNHSIRYALVTYTPHVAENGELLGFFALYQDITERRLVEIALQETNEHLEERVRERTLALSELNSALFKENQVRAQAEDSMRLAKQQAEDANASKTRFLAAASHDLLQPLNAARLFTSALAQQVQEEEHIKTTRHIDNSLKAAEELLSTLLDISKLDAGALQPKISDFALSEILNPLMAEFEVMAADRELHLEQVKTQAWVRSDPQMLRRILQNFLSNALRYTGEGRVLLGCRRQKDSLRIEIWDTGPGIPESRIKEIFQEFRRLDTPDKRNEKGLGLGLSIADRMARVLGHEIAVRSWQSKGTVFSVTLPRVAAQQVGSTFVPGRRNFNKLDGLELLCIDNEPLILEGMQAMLKGWKCNPHTATSLEEAKDLVIGNPDQEIEIFLADYHLNDGKTGIQALQALEAATDQKLSGIIITADRTDEIADEVSEAGFLLLHKPVKPAALRAMITRLLQSRKRHG</sequence>
<dbReference type="PANTHER" id="PTHR43047:SF9">
    <property type="entry name" value="HISTIDINE KINASE"/>
    <property type="match status" value="1"/>
</dbReference>
<keyword evidence="8" id="KW-0418">Kinase</keyword>
<dbReference type="PROSITE" id="PS50109">
    <property type="entry name" value="HIS_KIN"/>
    <property type="match status" value="1"/>
</dbReference>
<feature type="domain" description="Histidine kinase" evidence="13">
    <location>
        <begin position="959"/>
        <end position="1172"/>
    </location>
</feature>
<dbReference type="InterPro" id="IPR005467">
    <property type="entry name" value="His_kinase_dom"/>
</dbReference>
<name>A0A1I1GW82_9GAMM</name>
<dbReference type="Gene3D" id="3.30.450.20">
    <property type="entry name" value="PAS domain"/>
    <property type="match status" value="2"/>
</dbReference>
<dbReference type="Gene3D" id="3.40.50.2300">
    <property type="match status" value="1"/>
</dbReference>
<keyword evidence="7 12" id="KW-0812">Transmembrane</keyword>
<keyword evidence="6" id="KW-0808">Transferase</keyword>
<dbReference type="GO" id="GO:0022857">
    <property type="term" value="F:transmembrane transporter activity"/>
    <property type="evidence" value="ECO:0007669"/>
    <property type="project" value="InterPro"/>
</dbReference>
<dbReference type="Pfam" id="PF00512">
    <property type="entry name" value="HisKA"/>
    <property type="match status" value="1"/>
</dbReference>
<dbReference type="InterPro" id="IPR003594">
    <property type="entry name" value="HATPase_dom"/>
</dbReference>
<dbReference type="SMART" id="SM00086">
    <property type="entry name" value="PAC"/>
    <property type="match status" value="1"/>
</dbReference>
<dbReference type="InterPro" id="IPR036890">
    <property type="entry name" value="HATPase_C_sf"/>
</dbReference>
<dbReference type="GO" id="GO:0009927">
    <property type="term" value="F:histidine phosphotransfer kinase activity"/>
    <property type="evidence" value="ECO:0007669"/>
    <property type="project" value="TreeGrafter"/>
</dbReference>
<dbReference type="PROSITE" id="PS50283">
    <property type="entry name" value="NA_SOLUT_SYMP_3"/>
    <property type="match status" value="1"/>
</dbReference>
<evidence type="ECO:0000259" key="15">
    <source>
        <dbReference type="PROSITE" id="PS50112"/>
    </source>
</evidence>
<evidence type="ECO:0000256" key="9">
    <source>
        <dbReference type="ARBA" id="ARBA00022989"/>
    </source>
</evidence>
<feature type="transmembrane region" description="Helical" evidence="12">
    <location>
        <begin position="39"/>
        <end position="60"/>
    </location>
</feature>
<dbReference type="Gene3D" id="3.30.565.10">
    <property type="entry name" value="Histidine kinase-like ATPase, C-terminal domain"/>
    <property type="match status" value="1"/>
</dbReference>
<dbReference type="Pfam" id="PF00072">
    <property type="entry name" value="Response_reg"/>
    <property type="match status" value="1"/>
</dbReference>
<proteinExistence type="inferred from homology"/>
<evidence type="ECO:0000256" key="2">
    <source>
        <dbReference type="ARBA" id="ARBA00004141"/>
    </source>
</evidence>
<feature type="transmembrane region" description="Helical" evidence="12">
    <location>
        <begin position="417"/>
        <end position="440"/>
    </location>
</feature>
<dbReference type="InterPro" id="IPR003661">
    <property type="entry name" value="HisK_dim/P_dom"/>
</dbReference>
<feature type="transmembrane region" description="Helical" evidence="12">
    <location>
        <begin position="332"/>
        <end position="362"/>
    </location>
</feature>
<feature type="domain" description="PAS" evidence="15">
    <location>
        <begin position="778"/>
        <end position="848"/>
    </location>
</feature>
<dbReference type="CDD" id="cd00130">
    <property type="entry name" value="PAS"/>
    <property type="match status" value="2"/>
</dbReference>
<dbReference type="CDD" id="cd10322">
    <property type="entry name" value="SLC5sbd"/>
    <property type="match status" value="1"/>
</dbReference>
<evidence type="ECO:0000256" key="5">
    <source>
        <dbReference type="ARBA" id="ARBA00022553"/>
    </source>
</evidence>
<evidence type="ECO:0000256" key="11">
    <source>
        <dbReference type="PROSITE-ProRule" id="PRU00169"/>
    </source>
</evidence>
<dbReference type="NCBIfam" id="NF041832">
    <property type="entry name" value="near_NosP_CTERM"/>
    <property type="match status" value="1"/>
</dbReference>
<dbReference type="SMART" id="SM00388">
    <property type="entry name" value="HisKA"/>
    <property type="match status" value="1"/>
</dbReference>
<dbReference type="Pfam" id="PF12860">
    <property type="entry name" value="PAS_7"/>
    <property type="match status" value="1"/>
</dbReference>
<dbReference type="SUPFAM" id="SSF52172">
    <property type="entry name" value="CheY-like"/>
    <property type="match status" value="1"/>
</dbReference>
<feature type="transmembrane region" description="Helical" evidence="12">
    <location>
        <begin position="6"/>
        <end position="23"/>
    </location>
</feature>
<dbReference type="SMART" id="SM00387">
    <property type="entry name" value="HATPase_c"/>
    <property type="match status" value="1"/>
</dbReference>
<dbReference type="SMART" id="SM00448">
    <property type="entry name" value="REC"/>
    <property type="match status" value="1"/>
</dbReference>
<evidence type="ECO:0000256" key="10">
    <source>
        <dbReference type="ARBA" id="ARBA00023136"/>
    </source>
</evidence>
<keyword evidence="10 12" id="KW-0472">Membrane</keyword>
<dbReference type="InterPro" id="IPR000014">
    <property type="entry name" value="PAS"/>
</dbReference>
<dbReference type="Gene3D" id="1.10.287.130">
    <property type="match status" value="1"/>
</dbReference>
<evidence type="ECO:0000313" key="18">
    <source>
        <dbReference type="Proteomes" id="UP000199058"/>
    </source>
</evidence>
<dbReference type="CDD" id="cd00075">
    <property type="entry name" value="HATPase"/>
    <property type="match status" value="1"/>
</dbReference>
<evidence type="ECO:0000313" key="17">
    <source>
        <dbReference type="EMBL" id="SFC15944.1"/>
    </source>
</evidence>
<dbReference type="GO" id="GO:0005886">
    <property type="term" value="C:plasma membrane"/>
    <property type="evidence" value="ECO:0007669"/>
    <property type="project" value="TreeGrafter"/>
</dbReference>
<feature type="transmembrane region" description="Helical" evidence="12">
    <location>
        <begin position="247"/>
        <end position="267"/>
    </location>
</feature>
<evidence type="ECO:0000256" key="8">
    <source>
        <dbReference type="ARBA" id="ARBA00022777"/>
    </source>
</evidence>
<comment type="subcellular location">
    <subcellularLocation>
        <location evidence="2">Membrane</location>
        <topology evidence="2">Multi-pass membrane protein</topology>
    </subcellularLocation>
</comment>
<dbReference type="PANTHER" id="PTHR43047">
    <property type="entry name" value="TWO-COMPONENT HISTIDINE PROTEIN KINASE"/>
    <property type="match status" value="1"/>
</dbReference>
<dbReference type="PROSITE" id="PS50110">
    <property type="entry name" value="RESPONSE_REGULATORY"/>
    <property type="match status" value="1"/>
</dbReference>
<evidence type="ECO:0000256" key="4">
    <source>
        <dbReference type="ARBA" id="ARBA00012438"/>
    </source>
</evidence>
<keyword evidence="18" id="KW-1185">Reference proteome</keyword>
<dbReference type="EMBL" id="FOLH01000003">
    <property type="protein sequence ID" value="SFC15944.1"/>
    <property type="molecule type" value="Genomic_DNA"/>
</dbReference>
<dbReference type="PRINTS" id="PR00344">
    <property type="entry name" value="BCTRLSENSOR"/>
</dbReference>
<feature type="modified residue" description="4-aspartylphosphate" evidence="11">
    <location>
        <position position="1246"/>
    </location>
</feature>
<evidence type="ECO:0000259" key="16">
    <source>
        <dbReference type="PROSITE" id="PS50113"/>
    </source>
</evidence>
<dbReference type="PROSITE" id="PS50112">
    <property type="entry name" value="PAS"/>
    <property type="match status" value="1"/>
</dbReference>
<dbReference type="InterPro" id="IPR001789">
    <property type="entry name" value="Sig_transdc_resp-reg_receiver"/>
</dbReference>
<comment type="catalytic activity">
    <reaction evidence="1">
        <text>ATP + protein L-histidine = ADP + protein N-phospho-L-histidine.</text>
        <dbReference type="EC" id="2.7.13.3"/>
    </reaction>
</comment>
<dbReference type="Pfam" id="PF02518">
    <property type="entry name" value="HATPase_c"/>
    <property type="match status" value="1"/>
</dbReference>
<feature type="transmembrane region" description="Helical" evidence="12">
    <location>
        <begin position="66"/>
        <end position="87"/>
    </location>
</feature>
<dbReference type="InterPro" id="IPR036097">
    <property type="entry name" value="HisK_dim/P_sf"/>
</dbReference>
<dbReference type="OrthoDB" id="9764438at2"/>
<dbReference type="InterPro" id="IPR001734">
    <property type="entry name" value="Na/solute_symporter"/>
</dbReference>
<accession>A0A1I1GW82</accession>
<evidence type="ECO:0000256" key="6">
    <source>
        <dbReference type="ARBA" id="ARBA00022679"/>
    </source>
</evidence>